<dbReference type="Pfam" id="PF08447">
    <property type="entry name" value="PAS_3"/>
    <property type="match status" value="2"/>
</dbReference>
<dbReference type="SMART" id="SM00086">
    <property type="entry name" value="PAC"/>
    <property type="match status" value="2"/>
</dbReference>
<dbReference type="CDD" id="cd00082">
    <property type="entry name" value="HisKA"/>
    <property type="match status" value="1"/>
</dbReference>
<feature type="domain" description="PAS" evidence="7">
    <location>
        <begin position="267"/>
        <end position="336"/>
    </location>
</feature>
<keyword evidence="5" id="KW-0418">Kinase</keyword>
<proteinExistence type="predicted"/>
<dbReference type="CDD" id="cd00130">
    <property type="entry name" value="PAS"/>
    <property type="match status" value="3"/>
</dbReference>
<accession>A0A485M4L7</accession>
<dbReference type="SUPFAM" id="SSF47384">
    <property type="entry name" value="Homodimeric domain of signal transducing histidine kinase"/>
    <property type="match status" value="1"/>
</dbReference>
<dbReference type="InterPro" id="IPR003661">
    <property type="entry name" value="HisK_dim/P_dom"/>
</dbReference>
<dbReference type="InterPro" id="IPR000700">
    <property type="entry name" value="PAS-assoc_C"/>
</dbReference>
<dbReference type="SMART" id="SM00091">
    <property type="entry name" value="PAS"/>
    <property type="match status" value="3"/>
</dbReference>
<reference evidence="9" key="1">
    <citation type="submission" date="2019-03" db="EMBL/GenBank/DDBJ databases">
        <authorList>
            <person name="Hao L."/>
        </authorList>
    </citation>
    <scope>NUCLEOTIDE SEQUENCE</scope>
</reference>
<feature type="domain" description="PAS" evidence="7">
    <location>
        <begin position="155"/>
        <end position="185"/>
    </location>
</feature>
<evidence type="ECO:0000313" key="9">
    <source>
        <dbReference type="EMBL" id="VFU17160.1"/>
    </source>
</evidence>
<dbReference type="AlphaFoldDB" id="A0A485M4L7"/>
<dbReference type="NCBIfam" id="TIGR00229">
    <property type="entry name" value="sensory_box"/>
    <property type="match status" value="2"/>
</dbReference>
<dbReference type="SUPFAM" id="SSF55785">
    <property type="entry name" value="PYP-like sensor domain (PAS domain)"/>
    <property type="match status" value="3"/>
</dbReference>
<keyword evidence="3" id="KW-0597">Phosphoprotein</keyword>
<dbReference type="PANTHER" id="PTHR43304:SF1">
    <property type="entry name" value="PAC DOMAIN-CONTAINING PROTEIN"/>
    <property type="match status" value="1"/>
</dbReference>
<keyword evidence="4 9" id="KW-0808">Transferase</keyword>
<feature type="domain" description="PAS" evidence="7">
    <location>
        <begin position="27"/>
        <end position="92"/>
    </location>
</feature>
<dbReference type="InterPro" id="IPR004358">
    <property type="entry name" value="Sig_transdc_His_kin-like_C"/>
</dbReference>
<dbReference type="SMART" id="SM00388">
    <property type="entry name" value="HisKA"/>
    <property type="match status" value="1"/>
</dbReference>
<name>A0A485M4L7_9ZZZZ</name>
<dbReference type="PROSITE" id="PS50113">
    <property type="entry name" value="PAC"/>
    <property type="match status" value="1"/>
</dbReference>
<dbReference type="InterPro" id="IPR036890">
    <property type="entry name" value="HATPase_C_sf"/>
</dbReference>
<evidence type="ECO:0000256" key="2">
    <source>
        <dbReference type="ARBA" id="ARBA00012438"/>
    </source>
</evidence>
<evidence type="ECO:0000259" key="8">
    <source>
        <dbReference type="PROSITE" id="PS50113"/>
    </source>
</evidence>
<dbReference type="Gene3D" id="3.30.565.10">
    <property type="entry name" value="Histidine kinase-like ATPase, C-terminal domain"/>
    <property type="match status" value="1"/>
</dbReference>
<dbReference type="EC" id="2.7.13.3" evidence="2"/>
<dbReference type="InterPro" id="IPR003594">
    <property type="entry name" value="HATPase_dom"/>
</dbReference>
<evidence type="ECO:0000259" key="7">
    <source>
        <dbReference type="PROSITE" id="PS50112"/>
    </source>
</evidence>
<organism evidence="9">
    <name type="scientific">anaerobic digester metagenome</name>
    <dbReference type="NCBI Taxonomy" id="1263854"/>
    <lineage>
        <taxon>unclassified sequences</taxon>
        <taxon>metagenomes</taxon>
        <taxon>ecological metagenomes</taxon>
    </lineage>
</organism>
<dbReference type="InterPro" id="IPR013655">
    <property type="entry name" value="PAS_fold_3"/>
</dbReference>
<dbReference type="InterPro" id="IPR035965">
    <property type="entry name" value="PAS-like_dom_sf"/>
</dbReference>
<dbReference type="InterPro" id="IPR005467">
    <property type="entry name" value="His_kinase_dom"/>
</dbReference>
<dbReference type="InterPro" id="IPR013656">
    <property type="entry name" value="PAS_4"/>
</dbReference>
<sequence length="650" mass="72427">MKGYFHTMSIARRARTGGNGFTTTGPKEVIDSLDLGILCLDRDARVIYLNPPVSELLNRPGEEIQGKVFWDLIPGGLGERFAAAFRSALEGNTPVHFEAYYPAQSVRCFDCRFLPTLQGVTLTLEDITERNRIEEELRFIEDIQRFHFSHSNDVIYSYDNNFRVLSVSPNVERILGYRPEEIVGRYFPDLGILYRNDIKRASSDALFILSGSTVHSSVYRFIAKDGSIHYGDTSGIPLMRNGRVAGVISVARDITDRKKAEAAIRESEEKYRLVVENANEGIIVVQGGVLCFVNPKISRLLGHAREDLIGKRLAPFIHPDDRDLVMGRHARRLKGESLPAVYPFRILDGKGKTRWMEINAVRITWEGKPATLNFLTDISERVQAEHDMKRIEEQLGQSQMIESLGSFAGGIAHSLNNFIYPVIINTELLLEDAKPGSREQEILEQTLNAACRQRDLVRQILFFSSRKGSKPSPVQVAPLLEETIGFLRASIPSTIEIRKSINAPWDTVMGDAAQIQQVIMNLCKNAADAMGSQQGVIEIRLENTRLKTVDGHSELKPGRFLVLSVRDDGCGMTEEVMRHIFEPFFTTKEVGKGSGMGLPAVHGIVKSHGGAVTVRSTQGEGTQFMVYLPVYGSRSAKKALPESSFVKSAS</sequence>
<evidence type="ECO:0000256" key="1">
    <source>
        <dbReference type="ARBA" id="ARBA00000085"/>
    </source>
</evidence>
<dbReference type="Gene3D" id="3.30.450.20">
    <property type="entry name" value="PAS domain"/>
    <property type="match status" value="3"/>
</dbReference>
<dbReference type="PANTHER" id="PTHR43304">
    <property type="entry name" value="PHYTOCHROME-LIKE PROTEIN CPH1"/>
    <property type="match status" value="1"/>
</dbReference>
<feature type="domain" description="PAC" evidence="8">
    <location>
        <begin position="215"/>
        <end position="266"/>
    </location>
</feature>
<dbReference type="Gene3D" id="1.10.287.130">
    <property type="match status" value="1"/>
</dbReference>
<dbReference type="EMBL" id="CAADRM010000128">
    <property type="protein sequence ID" value="VFU17160.1"/>
    <property type="molecule type" value="Genomic_DNA"/>
</dbReference>
<gene>
    <name evidence="9" type="primary">virA</name>
    <name evidence="9" type="ORF">SCFA_620020</name>
</gene>
<dbReference type="PROSITE" id="PS50112">
    <property type="entry name" value="PAS"/>
    <property type="match status" value="3"/>
</dbReference>
<protein>
    <recommendedName>
        <fullName evidence="2">histidine kinase</fullName>
        <ecNumber evidence="2">2.7.13.3</ecNumber>
    </recommendedName>
</protein>
<evidence type="ECO:0000256" key="5">
    <source>
        <dbReference type="ARBA" id="ARBA00022777"/>
    </source>
</evidence>
<evidence type="ECO:0000259" key="6">
    <source>
        <dbReference type="PROSITE" id="PS50109"/>
    </source>
</evidence>
<dbReference type="SMART" id="SM00387">
    <property type="entry name" value="HATPase_c"/>
    <property type="match status" value="1"/>
</dbReference>
<dbReference type="PROSITE" id="PS50109">
    <property type="entry name" value="HIS_KIN"/>
    <property type="match status" value="1"/>
</dbReference>
<dbReference type="SUPFAM" id="SSF55874">
    <property type="entry name" value="ATPase domain of HSP90 chaperone/DNA topoisomerase II/histidine kinase"/>
    <property type="match status" value="1"/>
</dbReference>
<dbReference type="InterPro" id="IPR001610">
    <property type="entry name" value="PAC"/>
</dbReference>
<evidence type="ECO:0000256" key="3">
    <source>
        <dbReference type="ARBA" id="ARBA00022553"/>
    </source>
</evidence>
<dbReference type="Pfam" id="PF08448">
    <property type="entry name" value="PAS_4"/>
    <property type="match status" value="1"/>
</dbReference>
<comment type="catalytic activity">
    <reaction evidence="1">
        <text>ATP + protein L-histidine = ADP + protein N-phospho-L-histidine.</text>
        <dbReference type="EC" id="2.7.13.3"/>
    </reaction>
</comment>
<evidence type="ECO:0000256" key="4">
    <source>
        <dbReference type="ARBA" id="ARBA00022679"/>
    </source>
</evidence>
<dbReference type="InterPro" id="IPR036097">
    <property type="entry name" value="HisK_dim/P_sf"/>
</dbReference>
<dbReference type="InterPro" id="IPR000014">
    <property type="entry name" value="PAS"/>
</dbReference>
<dbReference type="InterPro" id="IPR052162">
    <property type="entry name" value="Sensor_kinase/Photoreceptor"/>
</dbReference>
<feature type="domain" description="Histidine kinase" evidence="6">
    <location>
        <begin position="410"/>
        <end position="632"/>
    </location>
</feature>
<dbReference type="Pfam" id="PF02518">
    <property type="entry name" value="HATPase_c"/>
    <property type="match status" value="1"/>
</dbReference>
<dbReference type="PRINTS" id="PR00344">
    <property type="entry name" value="BCTRLSENSOR"/>
</dbReference>
<dbReference type="GO" id="GO:0000155">
    <property type="term" value="F:phosphorelay sensor kinase activity"/>
    <property type="evidence" value="ECO:0007669"/>
    <property type="project" value="InterPro"/>
</dbReference>